<dbReference type="KEGG" id="chla:C834K_0292"/>
<dbReference type="SMART" id="SM00869">
    <property type="entry name" value="Autotransporter"/>
    <property type="match status" value="1"/>
</dbReference>
<reference evidence="4" key="1">
    <citation type="submission" date="2017-11" db="EMBL/GenBank/DDBJ databases">
        <authorList>
            <person name="Seth-Smith MB H."/>
        </authorList>
    </citation>
    <scope>NUCLEOTIDE SEQUENCE [LARGE SCALE GENOMIC DNA]</scope>
</reference>
<dbReference type="Proteomes" id="UP000258476">
    <property type="component" value="Chromosome"/>
</dbReference>
<gene>
    <name evidence="3" type="primary">pmpF_6</name>
    <name evidence="3" type="ORF">C834K_0292</name>
</gene>
<dbReference type="SUPFAM" id="SSF103515">
    <property type="entry name" value="Autotransporter"/>
    <property type="match status" value="1"/>
</dbReference>
<accession>A0A3B0PNM6</accession>
<dbReference type="PROSITE" id="PS51208">
    <property type="entry name" value="AUTOTRANSPORTER"/>
    <property type="match status" value="1"/>
</dbReference>
<dbReference type="RefSeq" id="WP_117274025.1">
    <property type="nucleotide sequence ID" value="NZ_LS992154.1"/>
</dbReference>
<dbReference type="Pfam" id="PF03797">
    <property type="entry name" value="Autotransporter"/>
    <property type="match status" value="1"/>
</dbReference>
<keyword evidence="1" id="KW-0732">Signal</keyword>
<evidence type="ECO:0000313" key="3">
    <source>
        <dbReference type="EMBL" id="SYX08763.1"/>
    </source>
</evidence>
<protein>
    <submittedName>
        <fullName evidence="3">Polymorphic membrane protein F,Autotransporter beta-domain</fullName>
    </submittedName>
</protein>
<evidence type="ECO:0000256" key="1">
    <source>
        <dbReference type="SAM" id="SignalP"/>
    </source>
</evidence>
<feature type="chain" id="PRO_5017295079" evidence="1">
    <location>
        <begin position="25"/>
        <end position="356"/>
    </location>
</feature>
<dbReference type="Gene3D" id="2.40.128.130">
    <property type="entry name" value="Autotransporter beta-domain"/>
    <property type="match status" value="1"/>
</dbReference>
<name>A0A3B0PNM6_9CHLA</name>
<proteinExistence type="predicted"/>
<sequence>MGSKLTKYLTSVSLALALFNNAYADDATQISTNPTTKESEIKTDRKGDFVANIFWQSTYAATSGMNASRLSLESLSDTSFYFDIEGGALGLCLYQQDMAEKVGFHMDGKGYYTGISFGSPSLYKIGFKFATQHTNANANIGHNEVASDYLSLGSYWEIHCFKGKFIISGNYLYTHGLHELNYTHRELLGACYGSFESQTVGSALSFYFPLKARTNDRLTIIPFFRYQAFISKQDSFTEDGARVRTFVTPDDLVDVSLPFGLHNKLAFHGCCPSIWELEVAYKPTLLRKTPLVGSVLVADNGSWISSPTDVNYHAFSINLKNETRLFKHLHINFDYQCDISSSTCSHYILGGGKLSF</sequence>
<evidence type="ECO:0000259" key="2">
    <source>
        <dbReference type="PROSITE" id="PS51208"/>
    </source>
</evidence>
<evidence type="ECO:0000313" key="4">
    <source>
        <dbReference type="Proteomes" id="UP000258476"/>
    </source>
</evidence>
<keyword evidence="4" id="KW-1185">Reference proteome</keyword>
<dbReference type="InterPro" id="IPR005546">
    <property type="entry name" value="Autotransporte_beta"/>
</dbReference>
<dbReference type="OrthoDB" id="16673at2"/>
<dbReference type="AlphaFoldDB" id="A0A3B0PNM6"/>
<feature type="domain" description="Autotransporter" evidence="2">
    <location>
        <begin position="47"/>
        <end position="356"/>
    </location>
</feature>
<feature type="signal peptide" evidence="1">
    <location>
        <begin position="1"/>
        <end position="24"/>
    </location>
</feature>
<dbReference type="InterPro" id="IPR036709">
    <property type="entry name" value="Autotransporte_beta_dom_sf"/>
</dbReference>
<dbReference type="EMBL" id="LS992154">
    <property type="protein sequence ID" value="SYX08763.1"/>
    <property type="molecule type" value="Genomic_DNA"/>
</dbReference>
<organism evidence="3 4">
    <name type="scientific">Chlamydia poikilotherma</name>
    <dbReference type="NCBI Taxonomy" id="1967783"/>
    <lineage>
        <taxon>Bacteria</taxon>
        <taxon>Pseudomonadati</taxon>
        <taxon>Chlamydiota</taxon>
        <taxon>Chlamydiia</taxon>
        <taxon>Chlamydiales</taxon>
        <taxon>Chlamydiaceae</taxon>
        <taxon>Chlamydia/Chlamydophila group</taxon>
        <taxon>Chlamydia</taxon>
    </lineage>
</organism>